<accession>X0SKT4</accession>
<name>X0SKT4_9ZZZZ</name>
<gene>
    <name evidence="1" type="ORF">S01H1_03989</name>
</gene>
<dbReference type="EMBL" id="BARS01002131">
    <property type="protein sequence ID" value="GAF81634.1"/>
    <property type="molecule type" value="Genomic_DNA"/>
</dbReference>
<protein>
    <submittedName>
        <fullName evidence="1">Uncharacterized protein</fullName>
    </submittedName>
</protein>
<organism evidence="1">
    <name type="scientific">marine sediment metagenome</name>
    <dbReference type="NCBI Taxonomy" id="412755"/>
    <lineage>
        <taxon>unclassified sequences</taxon>
        <taxon>metagenomes</taxon>
        <taxon>ecological metagenomes</taxon>
    </lineage>
</organism>
<dbReference type="AlphaFoldDB" id="X0SKT4"/>
<sequence length="91" mass="9889">MDFKEAESKYFELKGRLEAGALTPEKFQTQVGQLRVQDEQGRYWAIDAVTGGWLFHDGANWVPAQPPAGVSPLVPPAATSAPRRGGVPILL</sequence>
<proteinExistence type="predicted"/>
<feature type="non-terminal residue" evidence="1">
    <location>
        <position position="91"/>
    </location>
</feature>
<reference evidence="1" key="1">
    <citation type="journal article" date="2014" name="Front. Microbiol.">
        <title>High frequency of phylogenetically diverse reductive dehalogenase-homologous genes in deep subseafloor sedimentary metagenomes.</title>
        <authorList>
            <person name="Kawai M."/>
            <person name="Futagami T."/>
            <person name="Toyoda A."/>
            <person name="Takaki Y."/>
            <person name="Nishi S."/>
            <person name="Hori S."/>
            <person name="Arai W."/>
            <person name="Tsubouchi T."/>
            <person name="Morono Y."/>
            <person name="Uchiyama I."/>
            <person name="Ito T."/>
            <person name="Fujiyama A."/>
            <person name="Inagaki F."/>
            <person name="Takami H."/>
        </authorList>
    </citation>
    <scope>NUCLEOTIDE SEQUENCE</scope>
    <source>
        <strain evidence="1">Expedition CK06-06</strain>
    </source>
</reference>
<comment type="caution">
    <text evidence="1">The sequence shown here is derived from an EMBL/GenBank/DDBJ whole genome shotgun (WGS) entry which is preliminary data.</text>
</comment>
<evidence type="ECO:0000313" key="1">
    <source>
        <dbReference type="EMBL" id="GAF81634.1"/>
    </source>
</evidence>